<organism evidence="1 2">
    <name type="scientific">Nitratireductor arenosus</name>
    <dbReference type="NCBI Taxonomy" id="2682096"/>
    <lineage>
        <taxon>Bacteria</taxon>
        <taxon>Pseudomonadati</taxon>
        <taxon>Pseudomonadota</taxon>
        <taxon>Alphaproteobacteria</taxon>
        <taxon>Hyphomicrobiales</taxon>
        <taxon>Phyllobacteriaceae</taxon>
        <taxon>Nitratireductor</taxon>
    </lineage>
</organism>
<evidence type="ECO:0000313" key="2">
    <source>
        <dbReference type="Proteomes" id="UP000463224"/>
    </source>
</evidence>
<dbReference type="Gene3D" id="3.90.1150.30">
    <property type="match status" value="1"/>
</dbReference>
<dbReference type="AlphaFoldDB" id="A0A844QBN4"/>
<dbReference type="RefSeq" id="WP_156711899.1">
    <property type="nucleotide sequence ID" value="NZ_WPHG01000001.1"/>
</dbReference>
<keyword evidence="1" id="KW-0238">DNA-binding</keyword>
<proteinExistence type="predicted"/>
<evidence type="ECO:0000313" key="1">
    <source>
        <dbReference type="EMBL" id="MVA96064.1"/>
    </source>
</evidence>
<dbReference type="Proteomes" id="UP000463224">
    <property type="component" value="Unassembled WGS sequence"/>
</dbReference>
<dbReference type="GO" id="GO:0003677">
    <property type="term" value="F:DNA binding"/>
    <property type="evidence" value="ECO:0007669"/>
    <property type="project" value="UniProtKB-KW"/>
</dbReference>
<protein>
    <submittedName>
        <fullName evidence="1">MmcQ/YjbR family DNA-binding protein</fullName>
    </submittedName>
</protein>
<dbReference type="EMBL" id="WPHG01000001">
    <property type="protein sequence ID" value="MVA96064.1"/>
    <property type="molecule type" value="Genomic_DNA"/>
</dbReference>
<comment type="caution">
    <text evidence="1">The sequence shown here is derived from an EMBL/GenBank/DDBJ whole genome shotgun (WGS) entry which is preliminary data.</text>
</comment>
<sequence>MTLDEYNGFCAALPATTHVVQWGGAHVWKVGGKVFAIAGWSDGRDFAATFKVSELAYEILREQPGCRPAPYLASRGMTWIQRVSSESMDDAALMDYLAESHRLVARKLPKKTQQALGLDR</sequence>
<dbReference type="InterPro" id="IPR007351">
    <property type="entry name" value="YjbR"/>
</dbReference>
<keyword evidence="2" id="KW-1185">Reference proteome</keyword>
<dbReference type="InterPro" id="IPR038056">
    <property type="entry name" value="YjbR-like_sf"/>
</dbReference>
<dbReference type="PANTHER" id="PTHR35145:SF1">
    <property type="entry name" value="CYTOPLASMIC PROTEIN"/>
    <property type="match status" value="1"/>
</dbReference>
<dbReference type="PANTHER" id="PTHR35145">
    <property type="entry name" value="CYTOPLASMIC PROTEIN-RELATED"/>
    <property type="match status" value="1"/>
</dbReference>
<dbReference type="SUPFAM" id="SSF142906">
    <property type="entry name" value="YjbR-like"/>
    <property type="match status" value="1"/>
</dbReference>
<name>A0A844QBN4_9HYPH</name>
<dbReference type="Pfam" id="PF04237">
    <property type="entry name" value="YjbR"/>
    <property type="match status" value="1"/>
</dbReference>
<accession>A0A844QBN4</accession>
<gene>
    <name evidence="1" type="ORF">GN330_02220</name>
</gene>
<reference evidence="1 2" key="1">
    <citation type="submission" date="2019-12" db="EMBL/GenBank/DDBJ databases">
        <title>Nitratireductor arenosus sp. nov., Isolated from sea sand, Jeju island, South Korea.</title>
        <authorList>
            <person name="Kim W."/>
        </authorList>
    </citation>
    <scope>NUCLEOTIDE SEQUENCE [LARGE SCALE GENOMIC DNA]</scope>
    <source>
        <strain evidence="1 2">CAU 1489</strain>
    </source>
</reference>
<dbReference type="InterPro" id="IPR058532">
    <property type="entry name" value="YjbR/MT2646/Rv2570-like"/>
</dbReference>